<reference evidence="1" key="1">
    <citation type="submission" date="2021-02" db="EMBL/GenBank/DDBJ databases">
        <authorList>
            <person name="Nowell W R."/>
        </authorList>
    </citation>
    <scope>NUCLEOTIDE SEQUENCE</scope>
</reference>
<dbReference type="Proteomes" id="UP000676336">
    <property type="component" value="Unassembled WGS sequence"/>
</dbReference>
<evidence type="ECO:0000313" key="2">
    <source>
        <dbReference type="EMBL" id="CAF4943719.1"/>
    </source>
</evidence>
<comment type="caution">
    <text evidence="1">The sequence shown here is derived from an EMBL/GenBank/DDBJ whole genome shotgun (WGS) entry which is preliminary data.</text>
</comment>
<dbReference type="AlphaFoldDB" id="A0A8S2ZZM4"/>
<name>A0A8S2ZZM4_9BILA</name>
<evidence type="ECO:0000313" key="1">
    <source>
        <dbReference type="EMBL" id="CAF4670268.1"/>
    </source>
</evidence>
<sequence length="157" mass="18186">MAINERTKRDTMERNIASKIFNELERSDKTNDQEAEEKALDHFKTKYGNRGKFSSSSEHKYFLNILRFLMKKKLLASPHTLVSLSVFYCLRVLLRDPEYLLVFVQENGLVGLKKQMDFYIHNLSPDLSDSNNESSFVASRALADVLSKSSFVFVFVF</sequence>
<gene>
    <name evidence="2" type="ORF">BYL167_LOCUS53748</name>
    <name evidence="1" type="ORF">SMN809_LOCUS41860</name>
</gene>
<dbReference type="EMBL" id="CAJOBH010182854">
    <property type="protein sequence ID" value="CAF4943719.1"/>
    <property type="molecule type" value="Genomic_DNA"/>
</dbReference>
<organism evidence="1 3">
    <name type="scientific">Rotaria magnacalcarata</name>
    <dbReference type="NCBI Taxonomy" id="392030"/>
    <lineage>
        <taxon>Eukaryota</taxon>
        <taxon>Metazoa</taxon>
        <taxon>Spiralia</taxon>
        <taxon>Gnathifera</taxon>
        <taxon>Rotifera</taxon>
        <taxon>Eurotatoria</taxon>
        <taxon>Bdelloidea</taxon>
        <taxon>Philodinida</taxon>
        <taxon>Philodinidae</taxon>
        <taxon>Rotaria</taxon>
    </lineage>
</organism>
<protein>
    <submittedName>
        <fullName evidence="1">Uncharacterized protein</fullName>
    </submittedName>
</protein>
<accession>A0A8S2ZZM4</accession>
<dbReference type="EMBL" id="CAJOBI010119296">
    <property type="protein sequence ID" value="CAF4670268.1"/>
    <property type="molecule type" value="Genomic_DNA"/>
</dbReference>
<dbReference type="Proteomes" id="UP000681967">
    <property type="component" value="Unassembled WGS sequence"/>
</dbReference>
<proteinExistence type="predicted"/>
<evidence type="ECO:0000313" key="3">
    <source>
        <dbReference type="Proteomes" id="UP000676336"/>
    </source>
</evidence>